<gene>
    <name evidence="2" type="ORF">GCM10023188_20860</name>
</gene>
<comment type="caution">
    <text evidence="2">The sequence shown here is derived from an EMBL/GenBank/DDBJ whole genome shotgun (WGS) entry which is preliminary data.</text>
</comment>
<keyword evidence="3" id="KW-1185">Reference proteome</keyword>
<keyword evidence="1" id="KW-1133">Transmembrane helix</keyword>
<sequence>MLGSLVSTGGAAAGGVVGALSAAWDCSEAFSPQEAKPSSTPVKIVSVVFVIKVFSMFYKNTFKGYNYLVK</sequence>
<name>A0ABP8LM88_9BACT</name>
<evidence type="ECO:0000313" key="3">
    <source>
        <dbReference type="Proteomes" id="UP001500552"/>
    </source>
</evidence>
<proteinExistence type="predicted"/>
<organism evidence="2 3">
    <name type="scientific">Pontibacter saemangeumensis</name>
    <dbReference type="NCBI Taxonomy" id="1084525"/>
    <lineage>
        <taxon>Bacteria</taxon>
        <taxon>Pseudomonadati</taxon>
        <taxon>Bacteroidota</taxon>
        <taxon>Cytophagia</taxon>
        <taxon>Cytophagales</taxon>
        <taxon>Hymenobacteraceae</taxon>
        <taxon>Pontibacter</taxon>
    </lineage>
</organism>
<dbReference type="EMBL" id="BAABHC010000011">
    <property type="protein sequence ID" value="GAA4432367.1"/>
    <property type="molecule type" value="Genomic_DNA"/>
</dbReference>
<keyword evidence="1" id="KW-0472">Membrane</keyword>
<evidence type="ECO:0000256" key="1">
    <source>
        <dbReference type="SAM" id="Phobius"/>
    </source>
</evidence>
<keyword evidence="1" id="KW-0812">Transmembrane</keyword>
<reference evidence="3" key="1">
    <citation type="journal article" date="2019" name="Int. J. Syst. Evol. Microbiol.">
        <title>The Global Catalogue of Microorganisms (GCM) 10K type strain sequencing project: providing services to taxonomists for standard genome sequencing and annotation.</title>
        <authorList>
            <consortium name="The Broad Institute Genomics Platform"/>
            <consortium name="The Broad Institute Genome Sequencing Center for Infectious Disease"/>
            <person name="Wu L."/>
            <person name="Ma J."/>
        </authorList>
    </citation>
    <scope>NUCLEOTIDE SEQUENCE [LARGE SCALE GENOMIC DNA]</scope>
    <source>
        <strain evidence="3">JCM 17926</strain>
    </source>
</reference>
<protein>
    <submittedName>
        <fullName evidence="2">Uncharacterized protein</fullName>
    </submittedName>
</protein>
<evidence type="ECO:0000313" key="2">
    <source>
        <dbReference type="EMBL" id="GAA4432367.1"/>
    </source>
</evidence>
<dbReference type="Proteomes" id="UP001500552">
    <property type="component" value="Unassembled WGS sequence"/>
</dbReference>
<accession>A0ABP8LM88</accession>
<feature type="transmembrane region" description="Helical" evidence="1">
    <location>
        <begin position="38"/>
        <end position="58"/>
    </location>
</feature>